<evidence type="ECO:0000259" key="2">
    <source>
        <dbReference type="SMART" id="SM00892"/>
    </source>
</evidence>
<feature type="chain" id="PRO_5025466446" description="DNA/RNA non-specific endonuclease/pyrophosphatase/phosphodiesterase domain-containing protein" evidence="1">
    <location>
        <begin position="28"/>
        <end position="285"/>
    </location>
</feature>
<dbReference type="Gene3D" id="3.40.570.10">
    <property type="entry name" value="Extracellular Endonuclease, subunit A"/>
    <property type="match status" value="1"/>
</dbReference>
<dbReference type="SMART" id="SM00892">
    <property type="entry name" value="Endonuclease_NS"/>
    <property type="match status" value="1"/>
</dbReference>
<dbReference type="Ensembl" id="ENSSTUT00000072130.1">
    <property type="protein sequence ID" value="ENSSTUP00000068023.1"/>
    <property type="gene ID" value="ENSSTUG00000029751.1"/>
</dbReference>
<dbReference type="GO" id="GO:0003676">
    <property type="term" value="F:nucleic acid binding"/>
    <property type="evidence" value="ECO:0007669"/>
    <property type="project" value="InterPro"/>
</dbReference>
<evidence type="ECO:0000256" key="1">
    <source>
        <dbReference type="SAM" id="SignalP"/>
    </source>
</evidence>
<reference evidence="3" key="1">
    <citation type="submission" date="2025-08" db="UniProtKB">
        <authorList>
            <consortium name="Ensembl"/>
        </authorList>
    </citation>
    <scope>IDENTIFICATION</scope>
</reference>
<dbReference type="OMA" id="VNDDYRN"/>
<dbReference type="InParanoid" id="A0A674B9B6"/>
<dbReference type="GeneTree" id="ENSGT01030000234592"/>
<accession>A0A674B9B6</accession>
<dbReference type="InterPro" id="IPR044925">
    <property type="entry name" value="His-Me_finger_sf"/>
</dbReference>
<feature type="signal peptide" evidence="1">
    <location>
        <begin position="1"/>
        <end position="27"/>
    </location>
</feature>
<evidence type="ECO:0000313" key="4">
    <source>
        <dbReference type="Proteomes" id="UP000472277"/>
    </source>
</evidence>
<dbReference type="SUPFAM" id="SSF54060">
    <property type="entry name" value="His-Me finger endonucleases"/>
    <property type="match status" value="1"/>
</dbReference>
<dbReference type="Proteomes" id="UP000472277">
    <property type="component" value="Chromosome 13"/>
</dbReference>
<keyword evidence="1" id="KW-0732">Signal</keyword>
<proteinExistence type="predicted"/>
<name>A0A674B9B6_SALTR</name>
<feature type="domain" description="DNA/RNA non-specific endonuclease/pyrophosphatase/phosphodiesterase" evidence="2">
    <location>
        <begin position="62"/>
        <end position="245"/>
    </location>
</feature>
<dbReference type="AlphaFoldDB" id="A0A674B9B6"/>
<dbReference type="PANTHER" id="PTHR21472:SF18">
    <property type="entry name" value="ENDONUCLEASE DOMAIN-CONTAINING 1 PROTEIN"/>
    <property type="match status" value="1"/>
</dbReference>
<evidence type="ECO:0000313" key="3">
    <source>
        <dbReference type="Ensembl" id="ENSSTUP00000068023.1"/>
    </source>
</evidence>
<organism evidence="3 4">
    <name type="scientific">Salmo trutta</name>
    <name type="common">Brown trout</name>
    <dbReference type="NCBI Taxonomy" id="8032"/>
    <lineage>
        <taxon>Eukaryota</taxon>
        <taxon>Metazoa</taxon>
        <taxon>Chordata</taxon>
        <taxon>Craniata</taxon>
        <taxon>Vertebrata</taxon>
        <taxon>Euteleostomi</taxon>
        <taxon>Actinopterygii</taxon>
        <taxon>Neopterygii</taxon>
        <taxon>Teleostei</taxon>
        <taxon>Protacanthopterygii</taxon>
        <taxon>Salmoniformes</taxon>
        <taxon>Salmonidae</taxon>
        <taxon>Salmoninae</taxon>
        <taxon>Salmo</taxon>
    </lineage>
</organism>
<dbReference type="PANTHER" id="PTHR21472">
    <property type="entry name" value="ENDONUCLEASE DOMAIN-CONTAINING 1 PROTEIN ENDOD1"/>
    <property type="match status" value="1"/>
</dbReference>
<sequence>GDERRMPVSCRGALLLLLASLGGLLWGEVGDFTPCLWFFYMKTPPTAVGGEGYQPICQRYRNQYHFASLYQCQSSAPLYSSYILTPGGGKRPRNKWMYEPQLAFSSTSPEMHCFPRHGPVDQNVVESQVVLQDYTSSSYTKGPEDHRATYTLSNVVPQRLEVEMRARMGDYCMGPAFVVTLPYLSECWMANRVAVPEYMWSAYCCPSENSSLPARDPTFHHIPLWVRTTLRVEGRLDRWTPRRKASVRGYDVKRLPLDTVETILQHPHQPVSHPMSMSRYVSKIV</sequence>
<dbReference type="InterPro" id="IPR044929">
    <property type="entry name" value="DNA/RNA_non-sp_Endonuclease_sf"/>
</dbReference>
<reference evidence="3" key="2">
    <citation type="submission" date="2025-09" db="UniProtKB">
        <authorList>
            <consortium name="Ensembl"/>
        </authorList>
    </citation>
    <scope>IDENTIFICATION</scope>
</reference>
<dbReference type="GO" id="GO:0046872">
    <property type="term" value="F:metal ion binding"/>
    <property type="evidence" value="ECO:0007669"/>
    <property type="project" value="InterPro"/>
</dbReference>
<protein>
    <recommendedName>
        <fullName evidence="2">DNA/RNA non-specific endonuclease/pyrophosphatase/phosphodiesterase domain-containing protein</fullName>
    </recommendedName>
</protein>
<dbReference type="InterPro" id="IPR039015">
    <property type="entry name" value="ENDOD1"/>
</dbReference>
<dbReference type="InterPro" id="IPR001604">
    <property type="entry name" value="Endo_G_ENPP1-like_dom"/>
</dbReference>
<dbReference type="GO" id="GO:0016787">
    <property type="term" value="F:hydrolase activity"/>
    <property type="evidence" value="ECO:0007669"/>
    <property type="project" value="InterPro"/>
</dbReference>
<keyword evidence="4" id="KW-1185">Reference proteome</keyword>